<feature type="region of interest" description="Disordered" evidence="1">
    <location>
        <begin position="1"/>
        <end position="26"/>
    </location>
</feature>
<evidence type="ECO:0000313" key="3">
    <source>
        <dbReference type="Proteomes" id="UP000257109"/>
    </source>
</evidence>
<sequence>MENQKSSVKRQKPALSPNFEMEDDDQWELCNDDGFVYKRKRRRIDAPPPSSGEEEAAEKRRRDRKKQTLLKLKSKYESEILQWESLSNTLRAIQQRNTLHSKPQPQPNLTTSLPSTSSSTDSAGSSLLHDLLLQVEAQEAIIRDVSNLCDIAEAACVKREEQFKQTLFDLPIWASPLELMQVLCDDD</sequence>
<feature type="region of interest" description="Disordered" evidence="1">
    <location>
        <begin position="40"/>
        <end position="66"/>
    </location>
</feature>
<keyword evidence="3" id="KW-1185">Reference proteome</keyword>
<name>A0A371G788_MUCPR</name>
<dbReference type="AlphaFoldDB" id="A0A371G788"/>
<dbReference type="OrthoDB" id="1930051at2759"/>
<accession>A0A371G788</accession>
<dbReference type="Proteomes" id="UP000257109">
    <property type="component" value="Unassembled WGS sequence"/>
</dbReference>
<gene>
    <name evidence="2" type="ORF">CR513_32250</name>
</gene>
<organism evidence="2 3">
    <name type="scientific">Mucuna pruriens</name>
    <name type="common">Velvet bean</name>
    <name type="synonym">Dolichos pruriens</name>
    <dbReference type="NCBI Taxonomy" id="157652"/>
    <lineage>
        <taxon>Eukaryota</taxon>
        <taxon>Viridiplantae</taxon>
        <taxon>Streptophyta</taxon>
        <taxon>Embryophyta</taxon>
        <taxon>Tracheophyta</taxon>
        <taxon>Spermatophyta</taxon>
        <taxon>Magnoliopsida</taxon>
        <taxon>eudicotyledons</taxon>
        <taxon>Gunneridae</taxon>
        <taxon>Pentapetalae</taxon>
        <taxon>rosids</taxon>
        <taxon>fabids</taxon>
        <taxon>Fabales</taxon>
        <taxon>Fabaceae</taxon>
        <taxon>Papilionoideae</taxon>
        <taxon>50 kb inversion clade</taxon>
        <taxon>NPAAA clade</taxon>
        <taxon>indigoferoid/millettioid clade</taxon>
        <taxon>Phaseoleae</taxon>
        <taxon>Mucuna</taxon>
    </lineage>
</organism>
<evidence type="ECO:0000256" key="1">
    <source>
        <dbReference type="SAM" id="MobiDB-lite"/>
    </source>
</evidence>
<proteinExistence type="predicted"/>
<feature type="compositionally biased region" description="Low complexity" evidence="1">
    <location>
        <begin position="109"/>
        <end position="122"/>
    </location>
</feature>
<dbReference type="EMBL" id="QJKJ01006522">
    <property type="protein sequence ID" value="RDX86420.1"/>
    <property type="molecule type" value="Genomic_DNA"/>
</dbReference>
<feature type="region of interest" description="Disordered" evidence="1">
    <location>
        <begin position="98"/>
        <end position="122"/>
    </location>
</feature>
<protein>
    <submittedName>
        <fullName evidence="2">Uncharacterized protein</fullName>
    </submittedName>
</protein>
<dbReference type="PANTHER" id="PTHR35737">
    <property type="entry name" value="CRYPTIC LOCI REGULATOR"/>
    <property type="match status" value="1"/>
</dbReference>
<evidence type="ECO:0000313" key="2">
    <source>
        <dbReference type="EMBL" id="RDX86420.1"/>
    </source>
</evidence>
<dbReference type="PANTHER" id="PTHR35737:SF1">
    <property type="entry name" value="CRYPTIC LOCI REGULATOR"/>
    <property type="match status" value="1"/>
</dbReference>
<reference evidence="2" key="1">
    <citation type="submission" date="2018-05" db="EMBL/GenBank/DDBJ databases">
        <title>Draft genome of Mucuna pruriens seed.</title>
        <authorList>
            <person name="Nnadi N.E."/>
            <person name="Vos R."/>
            <person name="Hasami M.H."/>
            <person name="Devisetty U.K."/>
            <person name="Aguiy J.C."/>
        </authorList>
    </citation>
    <scope>NUCLEOTIDE SEQUENCE [LARGE SCALE GENOMIC DNA]</scope>
    <source>
        <strain evidence="2">JCA_2017</strain>
    </source>
</reference>
<feature type="non-terminal residue" evidence="2">
    <location>
        <position position="1"/>
    </location>
</feature>
<dbReference type="STRING" id="157652.A0A371G788"/>
<comment type="caution">
    <text evidence="2">The sequence shown here is derived from an EMBL/GenBank/DDBJ whole genome shotgun (WGS) entry which is preliminary data.</text>
</comment>